<dbReference type="SUPFAM" id="SSF46689">
    <property type="entry name" value="Homeodomain-like"/>
    <property type="match status" value="1"/>
</dbReference>
<evidence type="ECO:0000313" key="8">
    <source>
        <dbReference type="EMBL" id="KAJ6708815.1"/>
    </source>
</evidence>
<evidence type="ECO:0000259" key="7">
    <source>
        <dbReference type="PROSITE" id="PS50071"/>
    </source>
</evidence>
<evidence type="ECO:0000256" key="1">
    <source>
        <dbReference type="ARBA" id="ARBA00004123"/>
    </source>
</evidence>
<gene>
    <name evidence="8" type="ORF">OIU74_010012</name>
</gene>
<keyword evidence="9" id="KW-1185">Reference proteome</keyword>
<keyword evidence="4 5" id="KW-0539">Nucleus</keyword>
<dbReference type="AlphaFoldDB" id="A0A9Q0TCK2"/>
<evidence type="ECO:0000256" key="2">
    <source>
        <dbReference type="ARBA" id="ARBA00023125"/>
    </source>
</evidence>
<dbReference type="PANTHER" id="PTHR11850">
    <property type="entry name" value="HOMEOBOX PROTEIN TRANSCRIPTION FACTORS"/>
    <property type="match status" value="1"/>
</dbReference>
<reference evidence="8" key="1">
    <citation type="submission" date="2022-11" db="EMBL/GenBank/DDBJ databases">
        <authorList>
            <person name="Hyden B.L."/>
            <person name="Feng K."/>
            <person name="Yates T."/>
            <person name="Jawdy S."/>
            <person name="Smart L.B."/>
            <person name="Muchero W."/>
        </authorList>
    </citation>
    <scope>NUCLEOTIDE SEQUENCE</scope>
    <source>
        <tissue evidence="8">Shoot tip</tissue>
    </source>
</reference>
<dbReference type="InterPro" id="IPR050224">
    <property type="entry name" value="TALE_homeobox"/>
</dbReference>
<keyword evidence="3 5" id="KW-0371">Homeobox</keyword>
<dbReference type="PROSITE" id="PS50071">
    <property type="entry name" value="HOMEOBOX_2"/>
    <property type="match status" value="1"/>
</dbReference>
<evidence type="ECO:0000256" key="6">
    <source>
        <dbReference type="SAM" id="MobiDB-lite"/>
    </source>
</evidence>
<reference evidence="8" key="2">
    <citation type="journal article" date="2023" name="Int. J. Mol. Sci.">
        <title>De Novo Assembly and Annotation of 11 Diverse Shrub Willow (Salix) Genomes Reveals Novel Gene Organization in Sex-Linked Regions.</title>
        <authorList>
            <person name="Hyden B."/>
            <person name="Feng K."/>
            <person name="Yates T.B."/>
            <person name="Jawdy S."/>
            <person name="Cereghino C."/>
            <person name="Smart L.B."/>
            <person name="Muchero W."/>
        </authorList>
    </citation>
    <scope>NUCLEOTIDE SEQUENCE</scope>
    <source>
        <tissue evidence="8">Shoot tip</tissue>
    </source>
</reference>
<dbReference type="InterPro" id="IPR008422">
    <property type="entry name" value="KN_HD"/>
</dbReference>
<comment type="caution">
    <text evidence="8">The sequence shown here is derived from an EMBL/GenBank/DDBJ whole genome shotgun (WGS) entry which is preliminary data.</text>
</comment>
<dbReference type="Proteomes" id="UP001151752">
    <property type="component" value="Chromosome 2"/>
</dbReference>
<evidence type="ECO:0000256" key="4">
    <source>
        <dbReference type="ARBA" id="ARBA00023242"/>
    </source>
</evidence>
<feature type="compositionally biased region" description="Basic and acidic residues" evidence="6">
    <location>
        <begin position="123"/>
        <end position="136"/>
    </location>
</feature>
<feature type="DNA-binding region" description="Homeobox" evidence="5">
    <location>
        <begin position="42"/>
        <end position="104"/>
    </location>
</feature>
<dbReference type="GO" id="GO:0005634">
    <property type="term" value="C:nucleus"/>
    <property type="evidence" value="ECO:0007669"/>
    <property type="project" value="UniProtKB-SubCell"/>
</dbReference>
<evidence type="ECO:0000313" key="9">
    <source>
        <dbReference type="Proteomes" id="UP001151752"/>
    </source>
</evidence>
<protein>
    <submittedName>
        <fullName evidence="8">BEL1-LIKE HOMEODOMAIN PROTEIN 10</fullName>
    </submittedName>
</protein>
<dbReference type="GO" id="GO:0006355">
    <property type="term" value="P:regulation of DNA-templated transcription"/>
    <property type="evidence" value="ECO:0007669"/>
    <property type="project" value="InterPro"/>
</dbReference>
<dbReference type="CDD" id="cd00086">
    <property type="entry name" value="homeodomain"/>
    <property type="match status" value="1"/>
</dbReference>
<feature type="domain" description="Homeobox" evidence="7">
    <location>
        <begin position="40"/>
        <end position="103"/>
    </location>
</feature>
<dbReference type="InterPro" id="IPR001356">
    <property type="entry name" value="HD"/>
</dbReference>
<organism evidence="8 9">
    <name type="scientific">Salix koriyanagi</name>
    <dbReference type="NCBI Taxonomy" id="2511006"/>
    <lineage>
        <taxon>Eukaryota</taxon>
        <taxon>Viridiplantae</taxon>
        <taxon>Streptophyta</taxon>
        <taxon>Embryophyta</taxon>
        <taxon>Tracheophyta</taxon>
        <taxon>Spermatophyta</taxon>
        <taxon>Magnoliopsida</taxon>
        <taxon>eudicotyledons</taxon>
        <taxon>Gunneridae</taxon>
        <taxon>Pentapetalae</taxon>
        <taxon>rosids</taxon>
        <taxon>fabids</taxon>
        <taxon>Malpighiales</taxon>
        <taxon>Salicaceae</taxon>
        <taxon>Saliceae</taxon>
        <taxon>Salix</taxon>
    </lineage>
</organism>
<sequence length="320" mass="35630">MKRLGEQGTSTNGQGGIPRLRYVDHQTRQQRALQHLGVMRHAWRPQRGLPESSVSVLRAWLFEHFLHPYPSDSEKTMLASQAGLTRSQVANWFINARVRLWKPMVEDMYKEEFGDSDTNSKSSLDETSKARGDKSDNLLTSENRLRELYESVTSAGADIAQPGKSHDIKSNHILELEMKEPLAKIVLENGSQGPSVAESDIMKFPRDRNRLNIDDDHNFCPRDNMPCDQNGDGNPMSAAAAAAYDVSHLKGFAAGSQMSLALGLQSNDSDSFPTFDGAHTRGKNTSASSVGHDEVDYHCMDTGKQHDRIANSHRLHDFVV</sequence>
<dbReference type="Gene3D" id="1.10.10.60">
    <property type="entry name" value="Homeodomain-like"/>
    <property type="match status" value="1"/>
</dbReference>
<dbReference type="SMART" id="SM00389">
    <property type="entry name" value="HOX"/>
    <property type="match status" value="1"/>
</dbReference>
<accession>A0A9Q0TCK2</accession>
<evidence type="ECO:0000256" key="3">
    <source>
        <dbReference type="ARBA" id="ARBA00023155"/>
    </source>
</evidence>
<feature type="region of interest" description="Disordered" evidence="6">
    <location>
        <begin position="113"/>
        <end position="139"/>
    </location>
</feature>
<comment type="subcellular location">
    <subcellularLocation>
        <location evidence="1 5">Nucleus</location>
    </subcellularLocation>
</comment>
<proteinExistence type="predicted"/>
<keyword evidence="2 5" id="KW-0238">DNA-binding</keyword>
<dbReference type="GO" id="GO:0003677">
    <property type="term" value="F:DNA binding"/>
    <property type="evidence" value="ECO:0007669"/>
    <property type="project" value="UniProtKB-UniRule"/>
</dbReference>
<dbReference type="EMBL" id="JAPFFM010000015">
    <property type="protein sequence ID" value="KAJ6708815.1"/>
    <property type="molecule type" value="Genomic_DNA"/>
</dbReference>
<dbReference type="Pfam" id="PF05920">
    <property type="entry name" value="Homeobox_KN"/>
    <property type="match status" value="1"/>
</dbReference>
<name>A0A9Q0TCK2_9ROSI</name>
<evidence type="ECO:0000256" key="5">
    <source>
        <dbReference type="PROSITE-ProRule" id="PRU00108"/>
    </source>
</evidence>
<dbReference type="InterPro" id="IPR009057">
    <property type="entry name" value="Homeodomain-like_sf"/>
</dbReference>